<evidence type="ECO:0000313" key="4">
    <source>
        <dbReference type="Proteomes" id="UP000012174"/>
    </source>
</evidence>
<gene>
    <name evidence="3" type="ORF">UCREL1_733</name>
</gene>
<accession>M7TZX4</accession>
<dbReference type="Proteomes" id="UP000012174">
    <property type="component" value="Unassembled WGS sequence"/>
</dbReference>
<feature type="region of interest" description="Disordered" evidence="1">
    <location>
        <begin position="296"/>
        <end position="361"/>
    </location>
</feature>
<dbReference type="OMA" id="IWDRISK"/>
<dbReference type="HOGENOM" id="CLU_041445_0_0_1"/>
<feature type="transmembrane region" description="Helical" evidence="2">
    <location>
        <begin position="113"/>
        <end position="136"/>
    </location>
</feature>
<feature type="transmembrane region" description="Helical" evidence="2">
    <location>
        <begin position="78"/>
        <end position="101"/>
    </location>
</feature>
<feature type="transmembrane region" description="Helical" evidence="2">
    <location>
        <begin position="43"/>
        <end position="66"/>
    </location>
</feature>
<evidence type="ECO:0000256" key="2">
    <source>
        <dbReference type="SAM" id="Phobius"/>
    </source>
</evidence>
<name>M7TZX4_EUTLA</name>
<feature type="transmembrane region" description="Helical" evidence="2">
    <location>
        <begin position="12"/>
        <end position="31"/>
    </location>
</feature>
<keyword evidence="2" id="KW-1133">Transmembrane helix</keyword>
<dbReference type="OrthoDB" id="3205825at2759"/>
<feature type="transmembrane region" description="Helical" evidence="2">
    <location>
        <begin position="197"/>
        <end position="216"/>
    </location>
</feature>
<organism evidence="3 4">
    <name type="scientific">Eutypa lata (strain UCR-EL1)</name>
    <name type="common">Grapevine dieback disease fungus</name>
    <name type="synonym">Eutypa armeniacae</name>
    <dbReference type="NCBI Taxonomy" id="1287681"/>
    <lineage>
        <taxon>Eukaryota</taxon>
        <taxon>Fungi</taxon>
        <taxon>Dikarya</taxon>
        <taxon>Ascomycota</taxon>
        <taxon>Pezizomycotina</taxon>
        <taxon>Sordariomycetes</taxon>
        <taxon>Xylariomycetidae</taxon>
        <taxon>Xylariales</taxon>
        <taxon>Diatrypaceae</taxon>
        <taxon>Eutypa</taxon>
    </lineage>
</organism>
<protein>
    <recommendedName>
        <fullName evidence="5">Integral membrane protein</fullName>
    </recommendedName>
</protein>
<feature type="region of interest" description="Disordered" evidence="1">
    <location>
        <begin position="251"/>
        <end position="271"/>
    </location>
</feature>
<feature type="transmembrane region" description="Helical" evidence="2">
    <location>
        <begin position="156"/>
        <end position="176"/>
    </location>
</feature>
<keyword evidence="2" id="KW-0472">Membrane</keyword>
<dbReference type="KEGG" id="ela:UCREL1_733"/>
<keyword evidence="2" id="KW-0812">Transmembrane</keyword>
<dbReference type="PANTHER" id="PTHR35179">
    <property type="entry name" value="PROTEIN CBG02620"/>
    <property type="match status" value="1"/>
</dbReference>
<dbReference type="EMBL" id="KB705486">
    <property type="protein sequence ID" value="EMR72215.1"/>
    <property type="molecule type" value="Genomic_DNA"/>
</dbReference>
<proteinExistence type="predicted"/>
<keyword evidence="4" id="KW-1185">Reference proteome</keyword>
<dbReference type="AlphaFoldDB" id="M7TZX4"/>
<evidence type="ECO:0008006" key="5">
    <source>
        <dbReference type="Google" id="ProtNLM"/>
    </source>
</evidence>
<sequence>MAAATRGDIQLAAVAAGFTLGFGFLTVWEAIKQTRRNRNPIRSLYIWMIWGEILANIAIGVLAWIWLNGTIQETTVTLLFFVLLFWVFEIQFLLQIIINRIAVIAENQRHIRYLRWGTATVITMINIAVFCIFIPAHLDPPVSQTYVDVNKIWDRISKILICLVDAALNVYFSRAVKNRLVRRHGLVKYARVASHTDRLMVISVLMDVMLIGLMSLPNQIVFTQFHPVAYLVKLNIEMAMASLITKVARATGIGDDGNKPPNESSGTRSRHDVMRTLHDENDNIAMKSFHTAAAAGPDEFDQQDRDQRNVSSKGIQRRVDIRVESASTSEADIDAEKGSPFGDDEMSLARHAGHPRRDEHN</sequence>
<dbReference type="eggNOG" id="ENOG502S67X">
    <property type="taxonomic scope" value="Eukaryota"/>
</dbReference>
<evidence type="ECO:0000256" key="1">
    <source>
        <dbReference type="SAM" id="MobiDB-lite"/>
    </source>
</evidence>
<evidence type="ECO:0000313" key="3">
    <source>
        <dbReference type="EMBL" id="EMR72215.1"/>
    </source>
</evidence>
<reference evidence="4" key="1">
    <citation type="journal article" date="2013" name="Genome Announc.">
        <title>Draft genome sequence of the grapevine dieback fungus Eutypa lata UCR-EL1.</title>
        <authorList>
            <person name="Blanco-Ulate B."/>
            <person name="Rolshausen P.E."/>
            <person name="Cantu D."/>
        </authorList>
    </citation>
    <scope>NUCLEOTIDE SEQUENCE [LARGE SCALE GENOMIC DNA]</scope>
    <source>
        <strain evidence="4">UCR-EL1</strain>
    </source>
</reference>
<dbReference type="PANTHER" id="PTHR35179:SF1">
    <property type="entry name" value="INTEGRAL MEMBRANE PROTEIN"/>
    <property type="match status" value="1"/>
</dbReference>